<name>A0ABW7D4U3_9GAMM</name>
<proteinExistence type="predicted"/>
<accession>A0ABW7D4U3</accession>
<evidence type="ECO:0000313" key="2">
    <source>
        <dbReference type="Proteomes" id="UP001605261"/>
    </source>
</evidence>
<comment type="caution">
    <text evidence="1">The sequence shown here is derived from an EMBL/GenBank/DDBJ whole genome shotgun (WGS) entry which is preliminary data.</text>
</comment>
<dbReference type="Proteomes" id="UP001605261">
    <property type="component" value="Unassembled WGS sequence"/>
</dbReference>
<dbReference type="Pfam" id="PF14137">
    <property type="entry name" value="DUF4304"/>
    <property type="match status" value="1"/>
</dbReference>
<organism evidence="1 2">
    <name type="scientific">Stenotrophomonas nematodicola</name>
    <dbReference type="NCBI Taxonomy" id="2656746"/>
    <lineage>
        <taxon>Bacteria</taxon>
        <taxon>Pseudomonadati</taxon>
        <taxon>Pseudomonadota</taxon>
        <taxon>Gammaproteobacteria</taxon>
        <taxon>Lysobacterales</taxon>
        <taxon>Lysobacteraceae</taxon>
        <taxon>Stenotrophomonas</taxon>
    </lineage>
</organism>
<sequence length="200" mass="21739">MKFAELKKAEDAAMGESLKGSGFRRIAAGTWSRRRGDELNLIQLQPHSVEQSFCVNLGVHYAFLPKAGTEAPLDRDQIDIHGCEVKLRLTDASGTRDQWWPMSSSGVDAVAGVVMGRGMQLFHAYRLDGPIAAMDGKDIERGEPGLLGSLTKVRACLLLARLHEHAGNHDRCVETATIGLKLAGLAVGPKKALRDILKRS</sequence>
<protein>
    <submittedName>
        <fullName evidence="1">DUF4304 domain-containing protein</fullName>
    </submittedName>
</protein>
<reference evidence="1 2" key="1">
    <citation type="submission" date="2024-09" db="EMBL/GenBank/DDBJ databases">
        <authorList>
            <consortium name="All-Russian atlas of soil microorganisms"/>
            <consortium name="as a basis for the search for new antimicrobial producers and enzymes with unique properties"/>
            <person name="Sokolova E.A."/>
            <person name="Voronina E.N."/>
        </authorList>
    </citation>
    <scope>NUCLEOTIDE SEQUENCE [LARGE SCALE GENOMIC DNA]</scope>
    <source>
        <strain evidence="1 2">AF-22b-331.1</strain>
    </source>
</reference>
<evidence type="ECO:0000313" key="1">
    <source>
        <dbReference type="EMBL" id="MFG6111516.1"/>
    </source>
</evidence>
<gene>
    <name evidence="1" type="ORF">ACEU0G_001853</name>
</gene>
<dbReference type="EMBL" id="JBHGCJ010000022">
    <property type="protein sequence ID" value="MFG6111516.1"/>
    <property type="molecule type" value="Genomic_DNA"/>
</dbReference>
<dbReference type="InterPro" id="IPR025412">
    <property type="entry name" value="DUF4304"/>
</dbReference>
<dbReference type="RefSeq" id="WP_394164750.1">
    <property type="nucleotide sequence ID" value="NZ_JBHGCJ010000022.1"/>
</dbReference>
<keyword evidence="2" id="KW-1185">Reference proteome</keyword>